<keyword evidence="8" id="KW-0067">ATP-binding</keyword>
<dbReference type="InterPro" id="IPR020859">
    <property type="entry name" value="ROC"/>
</dbReference>
<dbReference type="InterPro" id="IPR003591">
    <property type="entry name" value="Leu-rich_rpt_typical-subtyp"/>
</dbReference>
<evidence type="ECO:0000256" key="10">
    <source>
        <dbReference type="ARBA" id="ARBA00048679"/>
    </source>
</evidence>
<dbReference type="SUPFAM" id="SSF52058">
    <property type="entry name" value="L domain-like"/>
    <property type="match status" value="2"/>
</dbReference>
<proteinExistence type="predicted"/>
<organism evidence="12 13">
    <name type="scientific">Pseudoalteromonas lipolytica</name>
    <dbReference type="NCBI Taxonomy" id="570156"/>
    <lineage>
        <taxon>Bacteria</taxon>
        <taxon>Pseudomonadati</taxon>
        <taxon>Pseudomonadota</taxon>
        <taxon>Gammaproteobacteria</taxon>
        <taxon>Alteromonadales</taxon>
        <taxon>Pseudoalteromonadaceae</taxon>
        <taxon>Pseudoalteromonas</taxon>
    </lineage>
</organism>
<evidence type="ECO:0000256" key="5">
    <source>
        <dbReference type="ARBA" id="ARBA00022737"/>
    </source>
</evidence>
<evidence type="ECO:0000256" key="8">
    <source>
        <dbReference type="ARBA" id="ARBA00022840"/>
    </source>
</evidence>
<dbReference type="Gene3D" id="3.40.50.300">
    <property type="entry name" value="P-loop containing nucleotide triphosphate hydrolases"/>
    <property type="match status" value="1"/>
</dbReference>
<keyword evidence="3" id="KW-0433">Leucine-rich repeat</keyword>
<evidence type="ECO:0000313" key="12">
    <source>
        <dbReference type="EMBL" id="MEJ6498003.1"/>
    </source>
</evidence>
<reference evidence="12 13" key="1">
    <citation type="submission" date="2023-01" db="EMBL/GenBank/DDBJ databases">
        <title>Trichodesmium-associated heterotrophic epibiont bacteria.</title>
        <authorList>
            <person name="Cleveland C.S."/>
            <person name="Webb E.A."/>
        </authorList>
    </citation>
    <scope>NUCLEOTIDE SEQUENCE [LARGE SCALE GENOMIC DNA]</scope>
    <source>
        <strain evidence="12 13">USCH2</strain>
    </source>
</reference>
<dbReference type="InterPro" id="IPR050836">
    <property type="entry name" value="SDS22/Internalin_LRR"/>
</dbReference>
<dbReference type="Pfam" id="PF16095">
    <property type="entry name" value="COR-A"/>
    <property type="match status" value="1"/>
</dbReference>
<dbReference type="Proteomes" id="UP001377972">
    <property type="component" value="Unassembled WGS sequence"/>
</dbReference>
<accession>A0ABU8SY92</accession>
<dbReference type="InterPro" id="IPR032171">
    <property type="entry name" value="COR-A"/>
</dbReference>
<dbReference type="Pfam" id="PF12799">
    <property type="entry name" value="LRR_4"/>
    <property type="match status" value="1"/>
</dbReference>
<dbReference type="Gene3D" id="3.30.310.200">
    <property type="match status" value="1"/>
</dbReference>
<keyword evidence="4" id="KW-0808">Transferase</keyword>
<dbReference type="PANTHER" id="PTHR46652:SF8">
    <property type="entry name" value="LEUCINE RICH REPEAT CONTAINING 23"/>
    <property type="match status" value="1"/>
</dbReference>
<evidence type="ECO:0000256" key="6">
    <source>
        <dbReference type="ARBA" id="ARBA00022741"/>
    </source>
</evidence>
<dbReference type="RefSeq" id="WP_339981972.1">
    <property type="nucleotide sequence ID" value="NZ_JAQPZS010000022.1"/>
</dbReference>
<dbReference type="InterPro" id="IPR032675">
    <property type="entry name" value="LRR_dom_sf"/>
</dbReference>
<dbReference type="Pfam" id="PF08477">
    <property type="entry name" value="Roc"/>
    <property type="match status" value="1"/>
</dbReference>
<dbReference type="InterPro" id="IPR025875">
    <property type="entry name" value="Leu-rich_rpt_4"/>
</dbReference>
<keyword evidence="6" id="KW-0547">Nucleotide-binding</keyword>
<comment type="catalytic activity">
    <reaction evidence="10">
        <text>L-seryl-[protein] + ATP = O-phospho-L-seryl-[protein] + ADP + H(+)</text>
        <dbReference type="Rhea" id="RHEA:17989"/>
        <dbReference type="Rhea" id="RHEA-COMP:9863"/>
        <dbReference type="Rhea" id="RHEA-COMP:11604"/>
        <dbReference type="ChEBI" id="CHEBI:15378"/>
        <dbReference type="ChEBI" id="CHEBI:29999"/>
        <dbReference type="ChEBI" id="CHEBI:30616"/>
        <dbReference type="ChEBI" id="CHEBI:83421"/>
        <dbReference type="ChEBI" id="CHEBI:456216"/>
        <dbReference type="EC" id="2.7.11.1"/>
    </reaction>
</comment>
<dbReference type="Gene3D" id="3.80.10.10">
    <property type="entry name" value="Ribonuclease Inhibitor"/>
    <property type="match status" value="3"/>
</dbReference>
<sequence>MDFLSPQEKAISLIYKCFEDKTEELDLSTLGISQLPVEICDLVHLKSLNCSFNNLVELTGIENLTNLTSLNCSLNNLDELTGIENLTNLTSLDCSSNKLNEIIGLENLKNLTSFNCSGSHLNTLTGIENLTKLTILDCSSNNLVELSGLDNLSNLTSLECDCNNLVELIGIENLTNLTSLNCSFNNLVELTGIGNLTNLTSLNCSFNNLDELTGIENLTNLTFLGCNFNNLSKFTGIGGLTNLTILVLGYNNFNDLTGIENLTNLTSLDCSGSQLNTLNGIKNLTKLTKLDCHNNKLEKLSGIENLIDLTSLNCSGNLLTNIDEIEKLDNLTFLNCSRNFISSLYNIANHPTLDTLYCINSNIDYLEGPLPKRNNPIKFVPYELLDNIDAIRSWSKEIEQYGYVNEYKERIIFVGNGRVGKTTLVKALKERKPQNSKYREDSTIGISILDWSPSDVEGNKWEVNIWDFGGQELYNSTHRLFQSLSGIYCVIWAEQCHEGEKNNNHTLRYWLDLIHQNESDNSIITIKSQIDLADKVGLNNEAFNDQPYSYLPRVGVSAWDYTNIETLRSLIISHLDKQAKLQIRIPKTWDIVRKEVNGWGKTISKSDFEWLCSENNVLHPSILLNYLNRCGDIFYERNHFSNTIFIDQNWILEAINRLFEVNMELGNPRDWIKRNNGGVSGAELYEIFHDYEPQDTELVVRFMIQAQMLFCLTENLLTKFKSKQFVVPSLLADEEPIAVPRNVNADVQYRLHYPWLHRLAIESIIVKCHHLSNESYWWRDGIYIAISEKVQCRIAANTDKSTLTLSFWGSTQDIKPALPQVIKSIEATKVASPISEELSIKEKGWCPIESIKQFALLSEYIVDIDGQKHNGMVYYAMLDIDCEAVNELKPVQNFFMIGGTFMSRNITNSPGAIAGDITNSSININIGSTQDEIHSQIDEIKSFKAELTKAELVEKEKYIRQLDTVEDELNEEKPDTDYIGKTLTKFSGILDNFEEGNSLYLRTVALLSAFGIVIA</sequence>
<comment type="caution">
    <text evidence="12">The sequence shown here is derived from an EMBL/GenBank/DDBJ whole genome shotgun (WGS) entry which is preliminary data.</text>
</comment>
<dbReference type="SMART" id="SM00365">
    <property type="entry name" value="LRR_SD22"/>
    <property type="match status" value="8"/>
</dbReference>
<dbReference type="PROSITE" id="PS51424">
    <property type="entry name" value="ROC"/>
    <property type="match status" value="1"/>
</dbReference>
<evidence type="ECO:0000256" key="1">
    <source>
        <dbReference type="ARBA" id="ARBA00012513"/>
    </source>
</evidence>
<evidence type="ECO:0000256" key="2">
    <source>
        <dbReference type="ARBA" id="ARBA00022527"/>
    </source>
</evidence>
<evidence type="ECO:0000256" key="9">
    <source>
        <dbReference type="ARBA" id="ARBA00047899"/>
    </source>
</evidence>
<evidence type="ECO:0000256" key="3">
    <source>
        <dbReference type="ARBA" id="ARBA00022614"/>
    </source>
</evidence>
<comment type="catalytic activity">
    <reaction evidence="9">
        <text>L-threonyl-[protein] + ATP = O-phospho-L-threonyl-[protein] + ADP + H(+)</text>
        <dbReference type="Rhea" id="RHEA:46608"/>
        <dbReference type="Rhea" id="RHEA-COMP:11060"/>
        <dbReference type="Rhea" id="RHEA-COMP:11605"/>
        <dbReference type="ChEBI" id="CHEBI:15378"/>
        <dbReference type="ChEBI" id="CHEBI:30013"/>
        <dbReference type="ChEBI" id="CHEBI:30616"/>
        <dbReference type="ChEBI" id="CHEBI:61977"/>
        <dbReference type="ChEBI" id="CHEBI:456216"/>
        <dbReference type="EC" id="2.7.11.1"/>
    </reaction>
</comment>
<dbReference type="PRINTS" id="PR00449">
    <property type="entry name" value="RASTRNSFRMNG"/>
</dbReference>
<keyword evidence="5" id="KW-0677">Repeat</keyword>
<dbReference type="SMART" id="SM00369">
    <property type="entry name" value="LRR_TYP"/>
    <property type="match status" value="6"/>
</dbReference>
<keyword evidence="13" id="KW-1185">Reference proteome</keyword>
<evidence type="ECO:0000313" key="13">
    <source>
        <dbReference type="Proteomes" id="UP001377972"/>
    </source>
</evidence>
<dbReference type="InterPro" id="IPR027417">
    <property type="entry name" value="P-loop_NTPase"/>
</dbReference>
<keyword evidence="2" id="KW-0723">Serine/threonine-protein kinase</keyword>
<dbReference type="InterPro" id="IPR001611">
    <property type="entry name" value="Leu-rich_rpt"/>
</dbReference>
<evidence type="ECO:0000256" key="4">
    <source>
        <dbReference type="ARBA" id="ARBA00022679"/>
    </source>
</evidence>
<dbReference type="PROSITE" id="PS51450">
    <property type="entry name" value="LRR"/>
    <property type="match status" value="10"/>
</dbReference>
<protein>
    <recommendedName>
        <fullName evidence="1">non-specific serine/threonine protein kinase</fullName>
        <ecNumber evidence="1">2.7.11.1</ecNumber>
    </recommendedName>
</protein>
<dbReference type="PANTHER" id="PTHR46652">
    <property type="entry name" value="LEUCINE-RICH REPEAT AND IQ DOMAIN-CONTAINING PROTEIN 1-RELATED"/>
    <property type="match status" value="1"/>
</dbReference>
<feature type="domain" description="Roc" evidence="11">
    <location>
        <begin position="402"/>
        <end position="578"/>
    </location>
</feature>
<dbReference type="EMBL" id="JAQPZS010000022">
    <property type="protein sequence ID" value="MEJ6498003.1"/>
    <property type="molecule type" value="Genomic_DNA"/>
</dbReference>
<dbReference type="EC" id="2.7.11.1" evidence="1"/>
<evidence type="ECO:0000256" key="7">
    <source>
        <dbReference type="ARBA" id="ARBA00022777"/>
    </source>
</evidence>
<gene>
    <name evidence="12" type="ORF">PQI24_18325</name>
</gene>
<name>A0ABU8SY92_9GAMM</name>
<dbReference type="SUPFAM" id="SSF52540">
    <property type="entry name" value="P-loop containing nucleoside triphosphate hydrolases"/>
    <property type="match status" value="1"/>
</dbReference>
<evidence type="ECO:0000259" key="11">
    <source>
        <dbReference type="PROSITE" id="PS51424"/>
    </source>
</evidence>
<keyword evidence="7" id="KW-0418">Kinase</keyword>